<evidence type="ECO:0000313" key="2">
    <source>
        <dbReference type="Proteomes" id="UP001144280"/>
    </source>
</evidence>
<dbReference type="RefSeq" id="WP_281904948.1">
    <property type="nucleotide sequence ID" value="NZ_BSDI01000075.1"/>
</dbReference>
<sequence length="59" mass="7013">MIKQTDDYIGKVRDFLAAHRDFEVERAQRALSEATTQGDDESRQIYEDRVQRLRAIRIM</sequence>
<comment type="caution">
    <text evidence="1">The sequence shown here is derived from an EMBL/GenBank/DDBJ whole genome shotgun (WGS) entry which is preliminary data.</text>
</comment>
<dbReference type="Proteomes" id="UP001144280">
    <property type="component" value="Unassembled WGS sequence"/>
</dbReference>
<accession>A0ABQ5R8Z9</accession>
<proteinExistence type="predicted"/>
<reference evidence="1" key="1">
    <citation type="submission" date="2022-12" db="EMBL/GenBank/DDBJ databases">
        <title>New Phytohabitans aurantiacus sp. RD004123 nov., an actinomycete isolated from soil.</title>
        <authorList>
            <person name="Triningsih D.W."/>
            <person name="Harunari E."/>
            <person name="Igarashi Y."/>
        </authorList>
    </citation>
    <scope>NUCLEOTIDE SEQUENCE</scope>
    <source>
        <strain evidence="1">RD004123</strain>
    </source>
</reference>
<dbReference type="EMBL" id="BSDI01000075">
    <property type="protein sequence ID" value="GLI03053.1"/>
    <property type="molecule type" value="Genomic_DNA"/>
</dbReference>
<evidence type="ECO:0000313" key="1">
    <source>
        <dbReference type="EMBL" id="GLI03053.1"/>
    </source>
</evidence>
<keyword evidence="2" id="KW-1185">Reference proteome</keyword>
<organism evidence="1 2">
    <name type="scientific">Phytohabitans aurantiacus</name>
    <dbReference type="NCBI Taxonomy" id="3016789"/>
    <lineage>
        <taxon>Bacteria</taxon>
        <taxon>Bacillati</taxon>
        <taxon>Actinomycetota</taxon>
        <taxon>Actinomycetes</taxon>
        <taxon>Micromonosporales</taxon>
        <taxon>Micromonosporaceae</taxon>
    </lineage>
</organism>
<gene>
    <name evidence="1" type="ORF">Pa4123_83310</name>
</gene>
<name>A0ABQ5R8Z9_9ACTN</name>
<protein>
    <submittedName>
        <fullName evidence="1">Uncharacterized protein</fullName>
    </submittedName>
</protein>